<keyword evidence="2" id="KW-0597">Phosphoprotein</keyword>
<evidence type="ECO:0000313" key="9">
    <source>
        <dbReference type="EMBL" id="KAG5456306.1"/>
    </source>
</evidence>
<evidence type="ECO:0000256" key="5">
    <source>
        <dbReference type="ARBA" id="ARBA00022777"/>
    </source>
</evidence>
<dbReference type="OrthoDB" id="63267at2759"/>
<dbReference type="EMBL" id="JAEFCI010011945">
    <property type="protein sequence ID" value="KAG5456306.1"/>
    <property type="molecule type" value="Genomic_DNA"/>
</dbReference>
<dbReference type="SMART" id="SM00133">
    <property type="entry name" value="S_TK_X"/>
    <property type="match status" value="1"/>
</dbReference>
<protein>
    <submittedName>
        <fullName evidence="9">Kinase-like domain-containing protein</fullName>
    </submittedName>
</protein>
<keyword evidence="1" id="KW-0723">Serine/threonine-protein kinase</keyword>
<keyword evidence="10" id="KW-1185">Reference proteome</keyword>
<dbReference type="GO" id="GO:0005524">
    <property type="term" value="F:ATP binding"/>
    <property type="evidence" value="ECO:0007669"/>
    <property type="project" value="UniProtKB-KW"/>
</dbReference>
<dbReference type="Proteomes" id="UP000673691">
    <property type="component" value="Unassembled WGS sequence"/>
</dbReference>
<dbReference type="GO" id="GO:0004674">
    <property type="term" value="F:protein serine/threonine kinase activity"/>
    <property type="evidence" value="ECO:0007669"/>
    <property type="project" value="UniProtKB-KW"/>
</dbReference>
<dbReference type="SMART" id="SM00220">
    <property type="entry name" value="S_TKc"/>
    <property type="match status" value="1"/>
</dbReference>
<evidence type="ECO:0000313" key="10">
    <source>
        <dbReference type="Proteomes" id="UP000673691"/>
    </source>
</evidence>
<name>A0A8H8DFJ6_9FUNG</name>
<proteinExistence type="predicted"/>
<keyword evidence="4" id="KW-0547">Nucleotide-binding</keyword>
<feature type="domain" description="AGC-kinase C-terminal" evidence="8">
    <location>
        <begin position="108"/>
        <end position="179"/>
    </location>
</feature>
<keyword evidence="3" id="KW-0808">Transferase</keyword>
<accession>A0A8H8DFJ6</accession>
<dbReference type="Gene3D" id="1.10.510.10">
    <property type="entry name" value="Transferase(Phosphotransferase) domain 1"/>
    <property type="match status" value="1"/>
</dbReference>
<dbReference type="Gene3D" id="3.30.200.20">
    <property type="entry name" value="Phosphorylase Kinase, domain 1"/>
    <property type="match status" value="1"/>
</dbReference>
<dbReference type="Pfam" id="PF00433">
    <property type="entry name" value="Pkinase_C"/>
    <property type="match status" value="1"/>
</dbReference>
<gene>
    <name evidence="9" type="ORF">BJ554DRAFT_3989</name>
</gene>
<reference evidence="9 10" key="1">
    <citation type="journal article" name="Sci. Rep.">
        <title>Genome-scale phylogenetic analyses confirm Olpidium as the closest living zoosporic fungus to the non-flagellated, terrestrial fungi.</title>
        <authorList>
            <person name="Chang Y."/>
            <person name="Rochon D."/>
            <person name="Sekimoto S."/>
            <person name="Wang Y."/>
            <person name="Chovatia M."/>
            <person name="Sandor L."/>
            <person name="Salamov A."/>
            <person name="Grigoriev I.V."/>
            <person name="Stajich J.E."/>
            <person name="Spatafora J.W."/>
        </authorList>
    </citation>
    <scope>NUCLEOTIDE SEQUENCE [LARGE SCALE GENOMIC DNA]</scope>
    <source>
        <strain evidence="9">S191</strain>
    </source>
</reference>
<dbReference type="InterPro" id="IPR000719">
    <property type="entry name" value="Prot_kinase_dom"/>
</dbReference>
<dbReference type="PROSITE" id="PS50011">
    <property type="entry name" value="PROTEIN_KINASE_DOM"/>
    <property type="match status" value="1"/>
</dbReference>
<comment type="caution">
    <text evidence="9">The sequence shown here is derived from an EMBL/GenBank/DDBJ whole genome shotgun (WGS) entry which is preliminary data.</text>
</comment>
<feature type="domain" description="Protein kinase" evidence="7">
    <location>
        <begin position="1"/>
        <end position="107"/>
    </location>
</feature>
<dbReference type="InterPro" id="IPR000961">
    <property type="entry name" value="AGC-kinase_C"/>
</dbReference>
<dbReference type="PANTHER" id="PTHR24351">
    <property type="entry name" value="RIBOSOMAL PROTEIN S6 KINASE"/>
    <property type="match status" value="1"/>
</dbReference>
<dbReference type="InterPro" id="IPR017892">
    <property type="entry name" value="Pkinase_C"/>
</dbReference>
<evidence type="ECO:0000256" key="4">
    <source>
        <dbReference type="ARBA" id="ARBA00022741"/>
    </source>
</evidence>
<keyword evidence="5" id="KW-0418">Kinase</keyword>
<evidence type="ECO:0000256" key="6">
    <source>
        <dbReference type="ARBA" id="ARBA00022840"/>
    </source>
</evidence>
<dbReference type="SUPFAM" id="SSF56112">
    <property type="entry name" value="Protein kinase-like (PK-like)"/>
    <property type="match status" value="1"/>
</dbReference>
<dbReference type="PROSITE" id="PS51285">
    <property type="entry name" value="AGC_KINASE_CTER"/>
    <property type="match status" value="1"/>
</dbReference>
<dbReference type="AlphaFoldDB" id="A0A8H8DFJ6"/>
<evidence type="ECO:0000259" key="8">
    <source>
        <dbReference type="PROSITE" id="PS51285"/>
    </source>
</evidence>
<evidence type="ECO:0000259" key="7">
    <source>
        <dbReference type="PROSITE" id="PS50011"/>
    </source>
</evidence>
<organism evidence="9 10">
    <name type="scientific">Olpidium bornovanus</name>
    <dbReference type="NCBI Taxonomy" id="278681"/>
    <lineage>
        <taxon>Eukaryota</taxon>
        <taxon>Fungi</taxon>
        <taxon>Fungi incertae sedis</taxon>
        <taxon>Olpidiomycota</taxon>
        <taxon>Olpidiomycotina</taxon>
        <taxon>Olpidiomycetes</taxon>
        <taxon>Olpidiales</taxon>
        <taxon>Olpidiaceae</taxon>
        <taxon>Olpidium</taxon>
    </lineage>
</organism>
<evidence type="ECO:0000256" key="1">
    <source>
        <dbReference type="ARBA" id="ARBA00022527"/>
    </source>
</evidence>
<sequence length="184" mass="20727">MTETERAHTFCGTPEYLAPELLLQQGYTKTVDWWTLGILLYEMLTGLPPFYDEVVNQMYVKILQQELRFPDEVSPSARSLLSGLLARDPNRRLGARGAEEIKAHPFFQEIDWQKLMAKKVQPSFRPSVQSAVDTSNFDDEFTSEVPQDSVVPDSHLSETAQNQFAGFTYDAAKDNAMARSMGAG</sequence>
<dbReference type="InterPro" id="IPR011009">
    <property type="entry name" value="Kinase-like_dom_sf"/>
</dbReference>
<evidence type="ECO:0000256" key="3">
    <source>
        <dbReference type="ARBA" id="ARBA00022679"/>
    </source>
</evidence>
<dbReference type="Pfam" id="PF00069">
    <property type="entry name" value="Pkinase"/>
    <property type="match status" value="1"/>
</dbReference>
<evidence type="ECO:0000256" key="2">
    <source>
        <dbReference type="ARBA" id="ARBA00022553"/>
    </source>
</evidence>
<keyword evidence="6" id="KW-0067">ATP-binding</keyword>